<feature type="compositionally biased region" description="Polar residues" evidence="1">
    <location>
        <begin position="120"/>
        <end position="138"/>
    </location>
</feature>
<gene>
    <name evidence="3" type="ORF">CAC42_3033</name>
</gene>
<keyword evidence="2" id="KW-0472">Membrane</keyword>
<feature type="transmembrane region" description="Helical" evidence="2">
    <location>
        <begin position="270"/>
        <end position="294"/>
    </location>
</feature>
<feature type="region of interest" description="Disordered" evidence="1">
    <location>
        <begin position="120"/>
        <end position="153"/>
    </location>
</feature>
<keyword evidence="2" id="KW-0812">Transmembrane</keyword>
<accession>A0A2K1QRC7</accession>
<name>A0A2K1QRC7_9PEZI</name>
<evidence type="ECO:0000256" key="2">
    <source>
        <dbReference type="SAM" id="Phobius"/>
    </source>
</evidence>
<comment type="caution">
    <text evidence="3">The sequence shown here is derived from an EMBL/GenBank/DDBJ whole genome shotgun (WGS) entry which is preliminary data.</text>
</comment>
<sequence length="623" mass="69395">METLQAGKDSHLIAGVSPKTPSANQAVSRIRRSVAQFAIRKYLDQAHDLDEIDLKEPLPDLPRYYPSAIDTMIKHKTDQPAGQTDREEDFEIIRAAADDQADIRDLDTPAWNDLTSSFVDIDGQSESGQTAETSSISGRSDGETASIRSDGDYAEETPLVQRGSQLMFPDPNTLPSLAARQIASDSMIARGVQAERRDTQDDLINSIDQSEATIKGGDEPETAHKTDTQTELEPIHLQSCLQDVKAFFNQHKLHIDDVLPGLSALNPRRIAGFLVATLLSLVLGSLVLLPFYLWEPRSIDARTDMMRRHTELRKVLNNEGLTSWEGKDIQPVDILSYPKTFVLGDQESRGAQYTFQQGVKAKFAGHDQLFVSLPRGKHCRQYLTKPKINVRHWTQPIAIIEQRDLIDGLTYLKLALDGTEKFVDIDVKAGHVSTTVHASNRAPGSAVSPKKIEEFREASRRAWRGGKGVLGALKLLRNDLSYFAEETYASSWKVASEGQAMVRKPLSAAQQTSRAIIRNASRLITRAMTSRYDDARKDFTDMKEDFADAALIVRKSLGHVPSVAREDLGKFVETYRSTAQDLLDQSGAILSRAKRNGRGIVRRVQQLLKEKKVAKEVVDVKEQ</sequence>
<keyword evidence="2" id="KW-1133">Transmembrane helix</keyword>
<dbReference type="InParanoid" id="A0A2K1QRC7"/>
<keyword evidence="4" id="KW-1185">Reference proteome</keyword>
<dbReference type="AlphaFoldDB" id="A0A2K1QRC7"/>
<dbReference type="OrthoDB" id="3908240at2759"/>
<evidence type="ECO:0000256" key="1">
    <source>
        <dbReference type="SAM" id="MobiDB-lite"/>
    </source>
</evidence>
<protein>
    <submittedName>
        <fullName evidence="3">Uncharacterized protein</fullName>
    </submittedName>
</protein>
<proteinExistence type="predicted"/>
<evidence type="ECO:0000313" key="3">
    <source>
        <dbReference type="EMBL" id="PNS17638.1"/>
    </source>
</evidence>
<evidence type="ECO:0000313" key="4">
    <source>
        <dbReference type="Proteomes" id="UP000243797"/>
    </source>
</evidence>
<dbReference type="Proteomes" id="UP000243797">
    <property type="component" value="Unassembled WGS sequence"/>
</dbReference>
<organism evidence="3 4">
    <name type="scientific">Sphaceloma murrayae</name>
    <dbReference type="NCBI Taxonomy" id="2082308"/>
    <lineage>
        <taxon>Eukaryota</taxon>
        <taxon>Fungi</taxon>
        <taxon>Dikarya</taxon>
        <taxon>Ascomycota</taxon>
        <taxon>Pezizomycotina</taxon>
        <taxon>Dothideomycetes</taxon>
        <taxon>Dothideomycetidae</taxon>
        <taxon>Myriangiales</taxon>
        <taxon>Elsinoaceae</taxon>
        <taxon>Sphaceloma</taxon>
    </lineage>
</organism>
<feature type="region of interest" description="Disordered" evidence="1">
    <location>
        <begin position="1"/>
        <end position="20"/>
    </location>
</feature>
<dbReference type="EMBL" id="NKHZ01000049">
    <property type="protein sequence ID" value="PNS17638.1"/>
    <property type="molecule type" value="Genomic_DNA"/>
</dbReference>
<reference evidence="3 4" key="1">
    <citation type="submission" date="2017-06" db="EMBL/GenBank/DDBJ databases">
        <title>Draft genome sequence of a variant of Elsinoe murrayae.</title>
        <authorList>
            <person name="Cheng Q."/>
        </authorList>
    </citation>
    <scope>NUCLEOTIDE SEQUENCE [LARGE SCALE GENOMIC DNA]</scope>
    <source>
        <strain evidence="3 4">CQ-2017a</strain>
    </source>
</reference>